<organism evidence="2 3">
    <name type="scientific">Luteimonas lutimaris</name>
    <dbReference type="NCBI Taxonomy" id="698645"/>
    <lineage>
        <taxon>Bacteria</taxon>
        <taxon>Pseudomonadati</taxon>
        <taxon>Pseudomonadota</taxon>
        <taxon>Gammaproteobacteria</taxon>
        <taxon>Lysobacterales</taxon>
        <taxon>Lysobacteraceae</taxon>
        <taxon>Luteimonas</taxon>
    </lineage>
</organism>
<evidence type="ECO:0000313" key="3">
    <source>
        <dbReference type="Proteomes" id="UP001501727"/>
    </source>
</evidence>
<name>A0ABP7MSW1_9GAMM</name>
<dbReference type="EMBL" id="BAAAZU010000022">
    <property type="protein sequence ID" value="GAA3928184.1"/>
    <property type="molecule type" value="Genomic_DNA"/>
</dbReference>
<keyword evidence="3" id="KW-1185">Reference proteome</keyword>
<comment type="caution">
    <text evidence="2">The sequence shown here is derived from an EMBL/GenBank/DDBJ whole genome shotgun (WGS) entry which is preliminary data.</text>
</comment>
<protein>
    <submittedName>
        <fullName evidence="2">Uncharacterized protein</fullName>
    </submittedName>
</protein>
<keyword evidence="1" id="KW-0732">Signal</keyword>
<feature type="chain" id="PRO_5046611155" evidence="1">
    <location>
        <begin position="22"/>
        <end position="154"/>
    </location>
</feature>
<evidence type="ECO:0000313" key="2">
    <source>
        <dbReference type="EMBL" id="GAA3928184.1"/>
    </source>
</evidence>
<feature type="signal peptide" evidence="1">
    <location>
        <begin position="1"/>
        <end position="21"/>
    </location>
</feature>
<accession>A0ABP7MSW1</accession>
<evidence type="ECO:0000256" key="1">
    <source>
        <dbReference type="SAM" id="SignalP"/>
    </source>
</evidence>
<sequence>MKHISVILLLVSLGYIPCASANSPCIEPPVIYSLQHSDAVVVGTVAAVSVRRSGEYWRQTILWHVNESWKGPHYKGSTFTTRTNLPEPNTAKVGQAYLLYLRGKEPYEWQTCSERGGLLQDSLQDVHKLYQEFERVRKLGPNNSFKPNPLRGSA</sequence>
<reference evidence="3" key="1">
    <citation type="journal article" date="2019" name="Int. J. Syst. Evol. Microbiol.">
        <title>The Global Catalogue of Microorganisms (GCM) 10K type strain sequencing project: providing services to taxonomists for standard genome sequencing and annotation.</title>
        <authorList>
            <consortium name="The Broad Institute Genomics Platform"/>
            <consortium name="The Broad Institute Genome Sequencing Center for Infectious Disease"/>
            <person name="Wu L."/>
            <person name="Ma J."/>
        </authorList>
    </citation>
    <scope>NUCLEOTIDE SEQUENCE [LARGE SCALE GENOMIC DNA]</scope>
    <source>
        <strain evidence="3">JCM 16916</strain>
    </source>
</reference>
<dbReference type="Proteomes" id="UP001501727">
    <property type="component" value="Unassembled WGS sequence"/>
</dbReference>
<gene>
    <name evidence="2" type="ORF">GCM10022229_22470</name>
</gene>
<proteinExistence type="predicted"/>